<evidence type="ECO:0000259" key="2">
    <source>
        <dbReference type="PROSITE" id="PS51782"/>
    </source>
</evidence>
<feature type="compositionally biased region" description="Low complexity" evidence="1">
    <location>
        <begin position="239"/>
        <end position="251"/>
    </location>
</feature>
<proteinExistence type="predicted"/>
<feature type="domain" description="LysM" evidence="2">
    <location>
        <begin position="164"/>
        <end position="208"/>
    </location>
</feature>
<dbReference type="InterPro" id="IPR018392">
    <property type="entry name" value="LysM"/>
</dbReference>
<keyword evidence="3" id="KW-0378">Hydrolase</keyword>
<dbReference type="Gene3D" id="2.70.70.10">
    <property type="entry name" value="Glucose Permease (Domain IIA)"/>
    <property type="match status" value="1"/>
</dbReference>
<evidence type="ECO:0000256" key="1">
    <source>
        <dbReference type="SAM" id="MobiDB-lite"/>
    </source>
</evidence>
<dbReference type="Pfam" id="PF01476">
    <property type="entry name" value="LysM"/>
    <property type="match status" value="2"/>
</dbReference>
<accession>A0A4R1YPH5</accession>
<keyword evidence="4" id="KW-1185">Reference proteome</keyword>
<dbReference type="InterPro" id="IPR011055">
    <property type="entry name" value="Dup_hybrid_motif"/>
</dbReference>
<evidence type="ECO:0000313" key="3">
    <source>
        <dbReference type="EMBL" id="TCM80513.1"/>
    </source>
</evidence>
<dbReference type="Pfam" id="PF01551">
    <property type="entry name" value="Peptidase_M23"/>
    <property type="match status" value="1"/>
</dbReference>
<sequence>MSISDHAARLPARVLALGLGAGLLAGCESGWDYDFRDMGGSGAQAVRVESGPRPDPDSRGVISYANYQVAVARRGDNLGDVANRVGLPAEELARHNGISRDARLREGEIIALPRRVPDGGTAIGGLRSDDRIDITNIAGDAIQRSGQQSASAVAPAAPRGQEPVRHRVERGETAYSIARLYNVTPRALADWNGLGPDMAVREGQFLLIPTPAREVAAAPAVVATRPGAGSAAPTPPSAATPLPREQTTTPAAAPPPTAAAPASPQMKSESTTQARFAMPVQGSIIRGYQKGKNDGIDISARAGSPVKAAADGTVAAITRDTEQVPILVVRHPDNMLSVYANIDGIAVEKGATVKRGQTLAQVRAGNPAFLHFEIRKGFESVDPMPYLTP</sequence>
<evidence type="ECO:0000313" key="4">
    <source>
        <dbReference type="Proteomes" id="UP000295277"/>
    </source>
</evidence>
<gene>
    <name evidence="3" type="ORF">EV216_12025</name>
</gene>
<dbReference type="SUPFAM" id="SSF54106">
    <property type="entry name" value="LysM domain"/>
    <property type="match status" value="1"/>
</dbReference>
<dbReference type="InterPro" id="IPR050570">
    <property type="entry name" value="Cell_wall_metabolism_enzyme"/>
</dbReference>
<dbReference type="SUPFAM" id="SSF51261">
    <property type="entry name" value="Duplicated hybrid motif"/>
    <property type="match status" value="1"/>
</dbReference>
<dbReference type="InterPro" id="IPR036779">
    <property type="entry name" value="LysM_dom_sf"/>
</dbReference>
<comment type="caution">
    <text evidence="3">The sequence shown here is derived from an EMBL/GenBank/DDBJ whole genome shotgun (WGS) entry which is preliminary data.</text>
</comment>
<dbReference type="RefSeq" id="WP_132695979.1">
    <property type="nucleotide sequence ID" value="NZ_SLVM01000020.1"/>
</dbReference>
<dbReference type="CDD" id="cd12797">
    <property type="entry name" value="M23_peptidase"/>
    <property type="match status" value="1"/>
</dbReference>
<dbReference type="SMART" id="SM00257">
    <property type="entry name" value="LysM"/>
    <property type="match status" value="2"/>
</dbReference>
<dbReference type="AlphaFoldDB" id="A0A4R1YPH5"/>
<dbReference type="PANTHER" id="PTHR21666">
    <property type="entry name" value="PEPTIDASE-RELATED"/>
    <property type="match status" value="1"/>
</dbReference>
<reference evidence="3 4" key="1">
    <citation type="submission" date="2019-03" db="EMBL/GenBank/DDBJ databases">
        <title>Genomic Encyclopedia of Type Strains, Phase IV (KMG-IV): sequencing the most valuable type-strain genomes for metagenomic binning, comparative biology and taxonomic classification.</title>
        <authorList>
            <person name="Goeker M."/>
        </authorList>
    </citation>
    <scope>NUCLEOTIDE SEQUENCE [LARGE SCALE GENOMIC DNA]</scope>
    <source>
        <strain evidence="3 4">DSM 21153</strain>
    </source>
</reference>
<dbReference type="GO" id="GO:0004222">
    <property type="term" value="F:metalloendopeptidase activity"/>
    <property type="evidence" value="ECO:0007669"/>
    <property type="project" value="TreeGrafter"/>
</dbReference>
<organism evidence="3 4">
    <name type="scientific">Rhodovulum steppense</name>
    <dbReference type="NCBI Taxonomy" id="540251"/>
    <lineage>
        <taxon>Bacteria</taxon>
        <taxon>Pseudomonadati</taxon>
        <taxon>Pseudomonadota</taxon>
        <taxon>Alphaproteobacteria</taxon>
        <taxon>Rhodobacterales</taxon>
        <taxon>Paracoccaceae</taxon>
        <taxon>Rhodovulum</taxon>
    </lineage>
</organism>
<dbReference type="OrthoDB" id="9795421at2"/>
<name>A0A4R1YPH5_9RHOB</name>
<dbReference type="PANTHER" id="PTHR21666:SF270">
    <property type="entry name" value="MUREIN HYDROLASE ACTIVATOR ENVC"/>
    <property type="match status" value="1"/>
</dbReference>
<dbReference type="Gene3D" id="3.10.350.10">
    <property type="entry name" value="LysM domain"/>
    <property type="match status" value="2"/>
</dbReference>
<feature type="region of interest" description="Disordered" evidence="1">
    <location>
        <begin position="225"/>
        <end position="273"/>
    </location>
</feature>
<dbReference type="Proteomes" id="UP000295277">
    <property type="component" value="Unassembled WGS sequence"/>
</dbReference>
<dbReference type="PROSITE" id="PS51782">
    <property type="entry name" value="LYSM"/>
    <property type="match status" value="1"/>
</dbReference>
<dbReference type="EMBL" id="SLVM01000020">
    <property type="protein sequence ID" value="TCM80513.1"/>
    <property type="molecule type" value="Genomic_DNA"/>
</dbReference>
<dbReference type="CDD" id="cd00118">
    <property type="entry name" value="LysM"/>
    <property type="match status" value="1"/>
</dbReference>
<protein>
    <submittedName>
        <fullName evidence="3">Murein DD-endopeptidase MepM/ murein hydrolase activator NlpD</fullName>
    </submittedName>
</protein>
<dbReference type="InterPro" id="IPR016047">
    <property type="entry name" value="M23ase_b-sheet_dom"/>
</dbReference>